<dbReference type="Proteomes" id="UP000179243">
    <property type="component" value="Unassembled WGS sequence"/>
</dbReference>
<accession>A0A1F7F9G0</accession>
<evidence type="ECO:0000313" key="1">
    <source>
        <dbReference type="EMBL" id="OGK03241.1"/>
    </source>
</evidence>
<sequence>MSQEFNADQVFGIGVEIEKNGKEFYTAAAQSSAGQSIKTTLEELAKWEDQHIAIFSNLRKNLPATAAQDNTYDPNNEITLYLKAAADNHVFIKNKDPRALAKVCDTPIEVIGIAMNFEKDSVVFYSAMRNAIPAELGKSDIEKLIDEELKHIVILTKILGGLKGKQ</sequence>
<protein>
    <recommendedName>
        <fullName evidence="3">Rubrerythrin diiron-binding domain-containing protein</fullName>
    </recommendedName>
</protein>
<proteinExistence type="predicted"/>
<dbReference type="InterPro" id="IPR012347">
    <property type="entry name" value="Ferritin-like"/>
</dbReference>
<gene>
    <name evidence="1" type="ORF">A2519_13300</name>
</gene>
<dbReference type="InterPro" id="IPR009078">
    <property type="entry name" value="Ferritin-like_SF"/>
</dbReference>
<name>A0A1F7F9G0_UNCRA</name>
<dbReference type="AlphaFoldDB" id="A0A1F7F9G0"/>
<dbReference type="Gene3D" id="1.20.1260.10">
    <property type="match status" value="1"/>
</dbReference>
<dbReference type="SUPFAM" id="SSF47240">
    <property type="entry name" value="Ferritin-like"/>
    <property type="match status" value="1"/>
</dbReference>
<reference evidence="1 2" key="1">
    <citation type="journal article" date="2016" name="Nat. Commun.">
        <title>Thousands of microbial genomes shed light on interconnected biogeochemical processes in an aquifer system.</title>
        <authorList>
            <person name="Anantharaman K."/>
            <person name="Brown C.T."/>
            <person name="Hug L.A."/>
            <person name="Sharon I."/>
            <person name="Castelle C.J."/>
            <person name="Probst A.J."/>
            <person name="Thomas B.C."/>
            <person name="Singh A."/>
            <person name="Wilkins M.J."/>
            <person name="Karaoz U."/>
            <person name="Brodie E.L."/>
            <person name="Williams K.H."/>
            <person name="Hubbard S.S."/>
            <person name="Banfield J.F."/>
        </authorList>
    </citation>
    <scope>NUCLEOTIDE SEQUENCE [LARGE SCALE GENOMIC DNA]</scope>
</reference>
<dbReference type="EMBL" id="MFYX01000093">
    <property type="protein sequence ID" value="OGK03241.1"/>
    <property type="molecule type" value="Genomic_DNA"/>
</dbReference>
<organism evidence="1 2">
    <name type="scientific">Candidatus Raymondbacteria bacterium RIFOXYD12_FULL_49_13</name>
    <dbReference type="NCBI Taxonomy" id="1817890"/>
    <lineage>
        <taxon>Bacteria</taxon>
        <taxon>Raymondiibacteriota</taxon>
    </lineage>
</organism>
<evidence type="ECO:0008006" key="3">
    <source>
        <dbReference type="Google" id="ProtNLM"/>
    </source>
</evidence>
<dbReference type="CDD" id="cd01045">
    <property type="entry name" value="Ferritin_like_AB"/>
    <property type="match status" value="1"/>
</dbReference>
<comment type="caution">
    <text evidence="1">The sequence shown here is derived from an EMBL/GenBank/DDBJ whole genome shotgun (WGS) entry which is preliminary data.</text>
</comment>
<evidence type="ECO:0000313" key="2">
    <source>
        <dbReference type="Proteomes" id="UP000179243"/>
    </source>
</evidence>